<keyword evidence="6" id="KW-0274">FAD</keyword>
<keyword evidence="7" id="KW-0805">Transcription regulation</keyword>
<dbReference type="Gene3D" id="3.30.43.10">
    <property type="entry name" value="Uridine Diphospho-n-acetylenolpyruvylglucosamine Reductase, domain 2"/>
    <property type="match status" value="1"/>
</dbReference>
<dbReference type="PROSITE" id="PS51032">
    <property type="entry name" value="AP2_ERF"/>
    <property type="match status" value="1"/>
</dbReference>
<comment type="caution">
    <text evidence="14">The sequence shown here is derived from an EMBL/GenBank/DDBJ whole genome shotgun (WGS) entry which is preliminary data.</text>
</comment>
<evidence type="ECO:0000256" key="8">
    <source>
        <dbReference type="ARBA" id="ARBA00023125"/>
    </source>
</evidence>
<dbReference type="InterPro" id="IPR016166">
    <property type="entry name" value="FAD-bd_PCMH"/>
</dbReference>
<evidence type="ECO:0000313" key="14">
    <source>
        <dbReference type="EMBL" id="KAK1610579.1"/>
    </source>
</evidence>
<dbReference type="InterPro" id="IPR036955">
    <property type="entry name" value="AP2/ERF_dom_sf"/>
</dbReference>
<protein>
    <recommendedName>
        <fullName evidence="16">FAD-binding PCMH-type domain-containing protein</fullName>
    </recommendedName>
</protein>
<dbReference type="PROSITE" id="PS51387">
    <property type="entry name" value="FAD_PCMH"/>
    <property type="match status" value="1"/>
</dbReference>
<evidence type="ECO:0000256" key="2">
    <source>
        <dbReference type="ARBA" id="ARBA00004123"/>
    </source>
</evidence>
<keyword evidence="15" id="KW-1185">Reference proteome</keyword>
<feature type="domain" description="AP2/ERF" evidence="12">
    <location>
        <begin position="9"/>
        <end position="54"/>
    </location>
</feature>
<evidence type="ECO:0000256" key="3">
    <source>
        <dbReference type="ARBA" id="ARBA00005466"/>
    </source>
</evidence>
<dbReference type="Proteomes" id="UP001231189">
    <property type="component" value="Unassembled WGS sequence"/>
</dbReference>
<dbReference type="Gene3D" id="3.30.730.10">
    <property type="entry name" value="AP2/ERF domain"/>
    <property type="match status" value="1"/>
</dbReference>
<dbReference type="InterPro" id="IPR016177">
    <property type="entry name" value="DNA-bd_dom_sf"/>
</dbReference>
<name>A0AAD8VL14_LOLMU</name>
<evidence type="ECO:0000256" key="6">
    <source>
        <dbReference type="ARBA" id="ARBA00022827"/>
    </source>
</evidence>
<dbReference type="AlphaFoldDB" id="A0AAD8VL14"/>
<keyword evidence="4" id="KW-0285">Flavoprotein</keyword>
<evidence type="ECO:0000256" key="5">
    <source>
        <dbReference type="ARBA" id="ARBA00022729"/>
    </source>
</evidence>
<sequence>MPSLRSSSTYRGVRTRPADNFYMKIRAAGYRLMLETFKTVHEAARVYDTAAWQLGHPLCDWPERKAARQAKRARKAFILAQMDGPTIIGDKDPLWADLFSSTVSSSSDSDIDLSHVYSFDLCFNEICTDICRALHFFRTHIEDAVRNSLGQAVFKHNTLASCEKQKMAMRKGFALAFLVSFLSCHLIPVPSQASSDGFLQCLREKLPSELVFEQGSSSFTTVLVSSIRNPKFFTNTTVRPLCIVTPTDATHVQAAVRCGRWHGVRLRVRSGGHDYEGLSYRSARFEVFGVVDLAKLRTVSVDRFESTAWVDSGATVGELYYTIAKNNPRLGFPSGVCSTIGVGGHFSGGAIGMMMRKHGLSIDKVIDAKLVNANGDLLDRAGMGEDLFWAIRGGGGESFGIVLSWKVQLVHVPSIVTVFNIGKALDQGTVEILTKWQEVGPSVTDDLTIRVIVQRDQALFQALFLGTCRLLAVTMRSKFPELNMTTADCHSMTWLESAAFINSGNTDVEALLSRNTSLSTFTKNKSDYVRTAISKLDWSNIISWFEMNAAGMIILEPHGGFMGTVPAAATPYPHRNGVLFNIQYIVFWQGDGTATTTWLANFYELMGKHVSNNTREAYVNYRDLDIGQNVVVGDVSTFDGGKVWGEQYFMSNFERLASVKAAVDPTDYFRNEQSIPPLLQGQK</sequence>
<evidence type="ECO:0000256" key="10">
    <source>
        <dbReference type="ARBA" id="ARBA00023180"/>
    </source>
</evidence>
<dbReference type="PANTHER" id="PTHR32448">
    <property type="entry name" value="OS08G0158400 PROTEIN"/>
    <property type="match status" value="1"/>
</dbReference>
<keyword evidence="8" id="KW-0238">DNA-binding</keyword>
<comment type="subcellular location">
    <subcellularLocation>
        <location evidence="2">Nucleus</location>
    </subcellularLocation>
</comment>
<dbReference type="GO" id="GO:0005634">
    <property type="term" value="C:nucleus"/>
    <property type="evidence" value="ECO:0007669"/>
    <property type="project" value="UniProtKB-SubCell"/>
</dbReference>
<evidence type="ECO:0000259" key="13">
    <source>
        <dbReference type="PROSITE" id="PS51387"/>
    </source>
</evidence>
<dbReference type="GO" id="GO:0003700">
    <property type="term" value="F:DNA-binding transcription factor activity"/>
    <property type="evidence" value="ECO:0007669"/>
    <property type="project" value="InterPro"/>
</dbReference>
<dbReference type="InterPro" id="IPR036318">
    <property type="entry name" value="FAD-bd_PCMH-like_sf"/>
</dbReference>
<comment type="similarity">
    <text evidence="3">Belongs to the oxygen-dependent FAD-linked oxidoreductase family.</text>
</comment>
<dbReference type="Pfam" id="PF01565">
    <property type="entry name" value="FAD_binding_4"/>
    <property type="match status" value="1"/>
</dbReference>
<evidence type="ECO:0000256" key="9">
    <source>
        <dbReference type="ARBA" id="ARBA00023163"/>
    </source>
</evidence>
<dbReference type="Gene3D" id="3.40.462.20">
    <property type="match status" value="1"/>
</dbReference>
<keyword evidence="5" id="KW-0732">Signal</keyword>
<accession>A0AAD8VL14</accession>
<dbReference type="InterPro" id="IPR016169">
    <property type="entry name" value="FAD-bd_PCMH_sub2"/>
</dbReference>
<evidence type="ECO:0000313" key="15">
    <source>
        <dbReference type="Proteomes" id="UP001231189"/>
    </source>
</evidence>
<dbReference type="GO" id="GO:0003677">
    <property type="term" value="F:DNA binding"/>
    <property type="evidence" value="ECO:0007669"/>
    <property type="project" value="UniProtKB-KW"/>
</dbReference>
<comment type="cofactor">
    <cofactor evidence="1">
        <name>FAD</name>
        <dbReference type="ChEBI" id="CHEBI:57692"/>
    </cofactor>
</comment>
<keyword evidence="9" id="KW-0804">Transcription</keyword>
<gene>
    <name evidence="14" type="ORF">QYE76_034252</name>
</gene>
<proteinExistence type="inferred from homology"/>
<organism evidence="14 15">
    <name type="scientific">Lolium multiflorum</name>
    <name type="common">Italian ryegrass</name>
    <name type="synonym">Lolium perenne subsp. multiflorum</name>
    <dbReference type="NCBI Taxonomy" id="4521"/>
    <lineage>
        <taxon>Eukaryota</taxon>
        <taxon>Viridiplantae</taxon>
        <taxon>Streptophyta</taxon>
        <taxon>Embryophyta</taxon>
        <taxon>Tracheophyta</taxon>
        <taxon>Spermatophyta</taxon>
        <taxon>Magnoliopsida</taxon>
        <taxon>Liliopsida</taxon>
        <taxon>Poales</taxon>
        <taxon>Poaceae</taxon>
        <taxon>BOP clade</taxon>
        <taxon>Pooideae</taxon>
        <taxon>Poodae</taxon>
        <taxon>Poeae</taxon>
        <taxon>Poeae Chloroplast Group 2 (Poeae type)</taxon>
        <taxon>Loliodinae</taxon>
        <taxon>Loliinae</taxon>
        <taxon>Lolium</taxon>
    </lineage>
</organism>
<evidence type="ECO:0000259" key="12">
    <source>
        <dbReference type="PROSITE" id="PS51032"/>
    </source>
</evidence>
<evidence type="ECO:0000256" key="1">
    <source>
        <dbReference type="ARBA" id="ARBA00001974"/>
    </source>
</evidence>
<dbReference type="InterPro" id="IPR001471">
    <property type="entry name" value="AP2/ERF_dom"/>
</dbReference>
<dbReference type="SUPFAM" id="SSF54171">
    <property type="entry name" value="DNA-binding domain"/>
    <property type="match status" value="1"/>
</dbReference>
<dbReference type="SUPFAM" id="SSF56176">
    <property type="entry name" value="FAD-binding/transporter-associated domain-like"/>
    <property type="match status" value="1"/>
</dbReference>
<keyword evidence="11" id="KW-0539">Nucleus</keyword>
<evidence type="ECO:0008006" key="16">
    <source>
        <dbReference type="Google" id="ProtNLM"/>
    </source>
</evidence>
<dbReference type="GO" id="GO:0016491">
    <property type="term" value="F:oxidoreductase activity"/>
    <property type="evidence" value="ECO:0007669"/>
    <property type="project" value="InterPro"/>
</dbReference>
<dbReference type="EMBL" id="JAUUTY010000007">
    <property type="protein sequence ID" value="KAK1610579.1"/>
    <property type="molecule type" value="Genomic_DNA"/>
</dbReference>
<evidence type="ECO:0000256" key="4">
    <source>
        <dbReference type="ARBA" id="ARBA00022630"/>
    </source>
</evidence>
<reference evidence="14" key="1">
    <citation type="submission" date="2023-07" db="EMBL/GenBank/DDBJ databases">
        <title>A chromosome-level genome assembly of Lolium multiflorum.</title>
        <authorList>
            <person name="Chen Y."/>
            <person name="Copetti D."/>
            <person name="Kolliker R."/>
            <person name="Studer B."/>
        </authorList>
    </citation>
    <scope>NUCLEOTIDE SEQUENCE</scope>
    <source>
        <strain evidence="14">02402/16</strain>
        <tissue evidence="14">Leaf</tissue>
    </source>
</reference>
<dbReference type="InterPro" id="IPR006094">
    <property type="entry name" value="Oxid_FAD_bind_N"/>
</dbReference>
<dbReference type="Gene3D" id="3.30.465.10">
    <property type="match status" value="1"/>
</dbReference>
<keyword evidence="10" id="KW-0325">Glycoprotein</keyword>
<evidence type="ECO:0000256" key="11">
    <source>
        <dbReference type="ARBA" id="ARBA00023242"/>
    </source>
</evidence>
<evidence type="ECO:0000256" key="7">
    <source>
        <dbReference type="ARBA" id="ARBA00023015"/>
    </source>
</evidence>
<dbReference type="InterPro" id="IPR016167">
    <property type="entry name" value="FAD-bd_PCMH_sub1"/>
</dbReference>
<dbReference type="GO" id="GO:0071949">
    <property type="term" value="F:FAD binding"/>
    <property type="evidence" value="ECO:0007669"/>
    <property type="project" value="InterPro"/>
</dbReference>
<feature type="domain" description="FAD-binding PCMH-type" evidence="13">
    <location>
        <begin position="236"/>
        <end position="412"/>
    </location>
</feature>
<dbReference type="Pfam" id="PF08031">
    <property type="entry name" value="BBE"/>
    <property type="match status" value="1"/>
</dbReference>
<dbReference type="InterPro" id="IPR012951">
    <property type="entry name" value="BBE"/>
</dbReference>